<evidence type="ECO:0000256" key="3">
    <source>
        <dbReference type="SAM" id="MobiDB-lite"/>
    </source>
</evidence>
<dbReference type="Gene3D" id="3.30.70.270">
    <property type="match status" value="2"/>
</dbReference>
<dbReference type="InterPro" id="IPR051320">
    <property type="entry name" value="Viral_Replic_Matur_Polypro"/>
</dbReference>
<feature type="region of interest" description="Disordered" evidence="3">
    <location>
        <begin position="42"/>
        <end position="98"/>
    </location>
</feature>
<evidence type="ECO:0000259" key="4">
    <source>
        <dbReference type="PROSITE" id="PS50878"/>
    </source>
</evidence>
<keyword evidence="6" id="KW-1185">Reference proteome</keyword>
<dbReference type="SUPFAM" id="SSF56672">
    <property type="entry name" value="DNA/RNA polymerases"/>
    <property type="match status" value="1"/>
</dbReference>
<dbReference type="GO" id="GO:0004523">
    <property type="term" value="F:RNA-DNA hybrid ribonuclease activity"/>
    <property type="evidence" value="ECO:0007669"/>
    <property type="project" value="UniProtKB-EC"/>
</dbReference>
<evidence type="ECO:0000256" key="2">
    <source>
        <dbReference type="ARBA" id="ARBA00012180"/>
    </source>
</evidence>
<dbReference type="Pfam" id="PF14893">
    <property type="entry name" value="PNMA"/>
    <property type="match status" value="1"/>
</dbReference>
<name>A0AAW0MCK7_9GOBI</name>
<evidence type="ECO:0000256" key="1">
    <source>
        <dbReference type="ARBA" id="ARBA00010879"/>
    </source>
</evidence>
<evidence type="ECO:0000313" key="6">
    <source>
        <dbReference type="Proteomes" id="UP001460270"/>
    </source>
</evidence>
<sequence length="934" mass="104059">MGTTKTQTYLSDLKQLAKATGKDFAQVLQDMMAQIGGTIAELQPSTTSNKESPDPPPVTQQVSPTQPAKVSLGTTQATESLSQAQARPPLPSLSASDINPPDVQRYVVEHIVKTDEHSSHSISSQKLRVFSGKVPRPAHESDYDTWRSSVDLIMKDPALSDLLRSRKILESLLPPAADVVKHLSSDTLPAVYLQQLDSAYGTVQDGDELFAKFMDTFQDSGELPSTYLQRLQVCLNLAVRRGGVKETEVNKHLLNQFCRGCWDNTLISELQLTQKKSKPPSFADLLWLLRTEEDRKAAKAVRMKQHLGGAKQKAVVNSQLTGASNAQDPVAALTTLTQQLAKQMADMQQQLAVLTSQSQQNKSSHLPVQSLDNLLQIEGAAGQPVPYLGYVELMIKFHADFLGSEFEVQTLALVVPDQQSSFQSSVLIGMNTLEVLYDEFLQSGCSAFQPQFHGFKAVLKMLQMQHQKNEAGVLGAVHSPSNAPLCIPAGHTVTLEGTARVSCPASDKWAVVEHPQSSLPGGLLVKTCLVTLPTQSPYKVPVVIANETEQDLFIPPRTVIADLGACQAIISQHNVKSSDLPEPKPDLNFNFGESNLSPEWKQRITAKLRELPEVFALHDLDFGCTTQVKHHIRLHDETPFKHRARPIHPNDVEAVRRHLQELLASGVIRESESPFSSPIVVVRKKNGDIRLCIDYRKLNQQTIKDAYALPNLEETFSALTGSKWFSVLDLKSGYYQIEMNEDDKQKTAFVTPLGFWEFNRMPQGVTNAPSTFQRLMERCMGDLNLKQVLVFIDDLIIFSDTIEEHERRLLRVLNRLKEYGLKLSPEKCKFFQSSVRYLGHVVSERGVETDPEKISALKTWPIPKTLKELKSFLGFSGYYRRFIKHYADIVKPSTILLEGMDPLMARNLSKTNTSTRSRPLVTVGQLNANMLSTR</sequence>
<feature type="compositionally biased region" description="Polar residues" evidence="3">
    <location>
        <begin position="72"/>
        <end position="85"/>
    </location>
</feature>
<protein>
    <recommendedName>
        <fullName evidence="2">ribonuclease H</fullName>
        <ecNumber evidence="2">3.1.26.4</ecNumber>
    </recommendedName>
</protein>
<dbReference type="Gene3D" id="3.10.10.10">
    <property type="entry name" value="HIV Type 1 Reverse Transcriptase, subunit A, domain 1"/>
    <property type="match status" value="1"/>
</dbReference>
<dbReference type="Pfam" id="PF00078">
    <property type="entry name" value="RVT_1"/>
    <property type="match status" value="1"/>
</dbReference>
<dbReference type="PANTHER" id="PTHR33064:SF37">
    <property type="entry name" value="RIBONUCLEASE H"/>
    <property type="match status" value="1"/>
</dbReference>
<dbReference type="InterPro" id="IPR000477">
    <property type="entry name" value="RT_dom"/>
</dbReference>
<proteinExistence type="inferred from homology"/>
<dbReference type="InterPro" id="IPR043502">
    <property type="entry name" value="DNA/RNA_pol_sf"/>
</dbReference>
<dbReference type="EMBL" id="JBBPFD010000725">
    <property type="protein sequence ID" value="KAK7877073.1"/>
    <property type="molecule type" value="Genomic_DNA"/>
</dbReference>
<dbReference type="InterPro" id="IPR043128">
    <property type="entry name" value="Rev_trsase/Diguanyl_cyclase"/>
</dbReference>
<gene>
    <name evidence="5" type="ORF">WMY93_032211</name>
</gene>
<dbReference type="CDD" id="cd01647">
    <property type="entry name" value="RT_LTR"/>
    <property type="match status" value="1"/>
</dbReference>
<dbReference type="PANTHER" id="PTHR33064">
    <property type="entry name" value="POL PROTEIN"/>
    <property type="match status" value="1"/>
</dbReference>
<dbReference type="EC" id="3.1.26.4" evidence="2"/>
<accession>A0AAW0MCK7</accession>
<dbReference type="Proteomes" id="UP001460270">
    <property type="component" value="Unassembled WGS sequence"/>
</dbReference>
<evidence type="ECO:0000313" key="5">
    <source>
        <dbReference type="EMBL" id="KAK7877073.1"/>
    </source>
</evidence>
<dbReference type="AlphaFoldDB" id="A0AAW0MCK7"/>
<dbReference type="FunFam" id="3.10.10.10:FF:000004">
    <property type="entry name" value="Uncharacterized protein"/>
    <property type="match status" value="1"/>
</dbReference>
<comment type="caution">
    <text evidence="5">The sequence shown here is derived from an EMBL/GenBank/DDBJ whole genome shotgun (WGS) entry which is preliminary data.</text>
</comment>
<dbReference type="PROSITE" id="PS50878">
    <property type="entry name" value="RT_POL"/>
    <property type="match status" value="1"/>
</dbReference>
<reference evidence="6" key="1">
    <citation type="submission" date="2024-04" db="EMBL/GenBank/DDBJ databases">
        <title>Salinicola lusitanus LLJ914,a marine bacterium isolated from the Okinawa Trough.</title>
        <authorList>
            <person name="Li J."/>
        </authorList>
    </citation>
    <scope>NUCLEOTIDE SEQUENCE [LARGE SCALE GENOMIC DNA]</scope>
</reference>
<comment type="similarity">
    <text evidence="1">Belongs to the beta type-B retroviral polymerase family. HERV class-II K(HML-2) pol subfamily.</text>
</comment>
<organism evidence="5 6">
    <name type="scientific">Mugilogobius chulae</name>
    <name type="common">yellowstripe goby</name>
    <dbReference type="NCBI Taxonomy" id="88201"/>
    <lineage>
        <taxon>Eukaryota</taxon>
        <taxon>Metazoa</taxon>
        <taxon>Chordata</taxon>
        <taxon>Craniata</taxon>
        <taxon>Vertebrata</taxon>
        <taxon>Euteleostomi</taxon>
        <taxon>Actinopterygii</taxon>
        <taxon>Neopterygii</taxon>
        <taxon>Teleostei</taxon>
        <taxon>Neoteleostei</taxon>
        <taxon>Acanthomorphata</taxon>
        <taxon>Gobiaria</taxon>
        <taxon>Gobiiformes</taxon>
        <taxon>Gobioidei</taxon>
        <taxon>Gobiidae</taxon>
        <taxon>Gobionellinae</taxon>
        <taxon>Mugilogobius</taxon>
    </lineage>
</organism>
<dbReference type="InterPro" id="IPR048270">
    <property type="entry name" value="PNMA_C"/>
</dbReference>
<feature type="domain" description="Reverse transcriptase" evidence="4">
    <location>
        <begin position="663"/>
        <end position="842"/>
    </location>
</feature>